<evidence type="ECO:0000259" key="4">
    <source>
        <dbReference type="PROSITE" id="PS51186"/>
    </source>
</evidence>
<keyword evidence="1" id="KW-0808">Transferase</keyword>
<dbReference type="RefSeq" id="WP_206595323.1">
    <property type="nucleotide sequence ID" value="NZ_JAFKCS010000017.1"/>
</dbReference>
<reference evidence="5 6" key="1">
    <citation type="submission" date="2021-03" db="EMBL/GenBank/DDBJ databases">
        <title>novel species isolated from a fishpond in China.</title>
        <authorList>
            <person name="Lu H."/>
            <person name="Cai Z."/>
        </authorList>
    </citation>
    <scope>NUCLEOTIDE SEQUENCE [LARGE SCALE GENOMIC DNA]</scope>
    <source>
        <strain evidence="5 6">Y57</strain>
    </source>
</reference>
<proteinExistence type="inferred from homology"/>
<dbReference type="PANTHER" id="PTHR43792">
    <property type="entry name" value="GNAT FAMILY, PUTATIVE (AFU_ORTHOLOGUE AFUA_3G00765)-RELATED-RELATED"/>
    <property type="match status" value="1"/>
</dbReference>
<dbReference type="PROSITE" id="PS51186">
    <property type="entry name" value="GNAT"/>
    <property type="match status" value="1"/>
</dbReference>
<dbReference type="InterPro" id="IPR016181">
    <property type="entry name" value="Acyl_CoA_acyltransferase"/>
</dbReference>
<dbReference type="Gene3D" id="3.40.630.30">
    <property type="match status" value="1"/>
</dbReference>
<dbReference type="EMBL" id="JAFKCS010000017">
    <property type="protein sequence ID" value="MBN7821371.1"/>
    <property type="molecule type" value="Genomic_DNA"/>
</dbReference>
<evidence type="ECO:0000256" key="1">
    <source>
        <dbReference type="ARBA" id="ARBA00022679"/>
    </source>
</evidence>
<dbReference type="Proteomes" id="UP000663992">
    <property type="component" value="Unassembled WGS sequence"/>
</dbReference>
<comment type="caution">
    <text evidence="5">The sequence shown here is derived from an EMBL/GenBank/DDBJ whole genome shotgun (WGS) entry which is preliminary data.</text>
</comment>
<dbReference type="SUPFAM" id="SSF55729">
    <property type="entry name" value="Acyl-CoA N-acyltransferases (Nat)"/>
    <property type="match status" value="1"/>
</dbReference>
<keyword evidence="6" id="KW-1185">Reference proteome</keyword>
<organism evidence="5 6">
    <name type="scientific">Bowmanella yangjiangensis</name>
    <dbReference type="NCBI Taxonomy" id="2811230"/>
    <lineage>
        <taxon>Bacteria</taxon>
        <taxon>Pseudomonadati</taxon>
        <taxon>Pseudomonadota</taxon>
        <taxon>Gammaproteobacteria</taxon>
        <taxon>Alteromonadales</taxon>
        <taxon>Alteromonadaceae</taxon>
        <taxon>Bowmanella</taxon>
    </lineage>
</organism>
<evidence type="ECO:0000313" key="6">
    <source>
        <dbReference type="Proteomes" id="UP000663992"/>
    </source>
</evidence>
<dbReference type="InterPro" id="IPR000182">
    <property type="entry name" value="GNAT_dom"/>
</dbReference>
<name>A0ABS3CZ27_9ALTE</name>
<evidence type="ECO:0000256" key="3">
    <source>
        <dbReference type="ARBA" id="ARBA00038502"/>
    </source>
</evidence>
<dbReference type="PANTHER" id="PTHR43792:SF8">
    <property type="entry name" value="[RIBOSOMAL PROTEIN US5]-ALANINE N-ACETYLTRANSFERASE"/>
    <property type="match status" value="1"/>
</dbReference>
<comment type="similarity">
    <text evidence="3">Belongs to the acetyltransferase family. RimJ subfamily.</text>
</comment>
<evidence type="ECO:0000256" key="2">
    <source>
        <dbReference type="ARBA" id="ARBA00023315"/>
    </source>
</evidence>
<evidence type="ECO:0000313" key="5">
    <source>
        <dbReference type="EMBL" id="MBN7821371.1"/>
    </source>
</evidence>
<dbReference type="InterPro" id="IPR051531">
    <property type="entry name" value="N-acetyltransferase"/>
</dbReference>
<gene>
    <name evidence="5" type="ORF">J0A65_15965</name>
</gene>
<sequence>MVLATDRLTIRVLYPHEWALQHEYEVQNKEHLAPWEPLRAPDYFTPAQCKARIAQRFTDYQAGCQLPLVAFEHQSGQLVAQACFSQIVRGPFQACYLGYSIDHRFQGQGLMFEMLSPCIEYIFAQLTLNRIMANYLPENKPSARLLARLGFVQEGLAKRYLKINGRWRDHVLTAKLSPYQQ</sequence>
<protein>
    <submittedName>
        <fullName evidence="5">GNAT family N-acetyltransferase</fullName>
    </submittedName>
</protein>
<keyword evidence="2" id="KW-0012">Acyltransferase</keyword>
<accession>A0ABS3CZ27</accession>
<dbReference type="Pfam" id="PF13302">
    <property type="entry name" value="Acetyltransf_3"/>
    <property type="match status" value="1"/>
</dbReference>
<feature type="domain" description="N-acetyltransferase" evidence="4">
    <location>
        <begin position="8"/>
        <end position="178"/>
    </location>
</feature>